<protein>
    <submittedName>
        <fullName evidence="1">Uncharacterized protein</fullName>
    </submittedName>
</protein>
<dbReference type="AlphaFoldDB" id="A0AAV9M4K6"/>
<name>A0AAV9M4K6_9SOLN</name>
<reference evidence="1 2" key="1">
    <citation type="submission" date="2023-10" db="EMBL/GenBank/DDBJ databases">
        <title>Genome-Wide Identification Analysis in wild type Solanum Pinnatisectum Reveals Some Genes Defensing Phytophthora Infestans.</title>
        <authorList>
            <person name="Sun C."/>
        </authorList>
    </citation>
    <scope>NUCLEOTIDE SEQUENCE [LARGE SCALE GENOMIC DNA]</scope>
    <source>
        <strain evidence="1">LQN</strain>
        <tissue evidence="1">Leaf</tissue>
    </source>
</reference>
<proteinExistence type="predicted"/>
<accession>A0AAV9M4K6</accession>
<sequence length="207" mass="23844">MTDGLCDNMDDYFYSIDATLQYDFIASLLKPPIRGINHLSRVNFISSSSDDIIFIVFSYELIILVGKKHNSIGLFEIDLFSTKSNSWKLIGNFPPYNFFFEGDIVTTKGIIYITMMTNLSRSMNEFIDVLFSDQVQKFQDPILYILGENLCLTRMRDLASQKFEVWNIKKDGSMSNTWSKILMISSMLCGRCLRPVSLMKIDGYICF</sequence>
<organism evidence="1 2">
    <name type="scientific">Solanum pinnatisectum</name>
    <name type="common">tansyleaf nightshade</name>
    <dbReference type="NCBI Taxonomy" id="50273"/>
    <lineage>
        <taxon>Eukaryota</taxon>
        <taxon>Viridiplantae</taxon>
        <taxon>Streptophyta</taxon>
        <taxon>Embryophyta</taxon>
        <taxon>Tracheophyta</taxon>
        <taxon>Spermatophyta</taxon>
        <taxon>Magnoliopsida</taxon>
        <taxon>eudicotyledons</taxon>
        <taxon>Gunneridae</taxon>
        <taxon>Pentapetalae</taxon>
        <taxon>asterids</taxon>
        <taxon>lamiids</taxon>
        <taxon>Solanales</taxon>
        <taxon>Solanaceae</taxon>
        <taxon>Solanoideae</taxon>
        <taxon>Solaneae</taxon>
        <taxon>Solanum</taxon>
    </lineage>
</organism>
<gene>
    <name evidence="1" type="ORF">R3W88_025739</name>
</gene>
<comment type="caution">
    <text evidence="1">The sequence shown here is derived from an EMBL/GenBank/DDBJ whole genome shotgun (WGS) entry which is preliminary data.</text>
</comment>
<dbReference type="Proteomes" id="UP001311915">
    <property type="component" value="Unassembled WGS sequence"/>
</dbReference>
<evidence type="ECO:0000313" key="1">
    <source>
        <dbReference type="EMBL" id="KAK4732751.1"/>
    </source>
</evidence>
<keyword evidence="2" id="KW-1185">Reference proteome</keyword>
<dbReference type="EMBL" id="JAWPEI010000003">
    <property type="protein sequence ID" value="KAK4732751.1"/>
    <property type="molecule type" value="Genomic_DNA"/>
</dbReference>
<evidence type="ECO:0000313" key="2">
    <source>
        <dbReference type="Proteomes" id="UP001311915"/>
    </source>
</evidence>